<evidence type="ECO:0000256" key="1">
    <source>
        <dbReference type="ARBA" id="ARBA00010613"/>
    </source>
</evidence>
<dbReference type="PROSITE" id="PS50263">
    <property type="entry name" value="CN_HYDROLASE"/>
    <property type="match status" value="1"/>
</dbReference>
<name>A0ABN1W7G3_9PSEU</name>
<evidence type="ECO:0000313" key="4">
    <source>
        <dbReference type="EMBL" id="GAA1238856.1"/>
    </source>
</evidence>
<evidence type="ECO:0000259" key="3">
    <source>
        <dbReference type="PROSITE" id="PS50263"/>
    </source>
</evidence>
<dbReference type="SUPFAM" id="SSF56317">
    <property type="entry name" value="Carbon-nitrogen hydrolase"/>
    <property type="match status" value="1"/>
</dbReference>
<proteinExistence type="inferred from homology"/>
<dbReference type="InterPro" id="IPR036526">
    <property type="entry name" value="C-N_Hydrolase_sf"/>
</dbReference>
<reference evidence="4 5" key="1">
    <citation type="journal article" date="2019" name="Int. J. Syst. Evol. Microbiol.">
        <title>The Global Catalogue of Microorganisms (GCM) 10K type strain sequencing project: providing services to taxonomists for standard genome sequencing and annotation.</title>
        <authorList>
            <consortium name="The Broad Institute Genomics Platform"/>
            <consortium name="The Broad Institute Genome Sequencing Center for Infectious Disease"/>
            <person name="Wu L."/>
            <person name="Ma J."/>
        </authorList>
    </citation>
    <scope>NUCLEOTIDE SEQUENCE [LARGE SCALE GENOMIC DNA]</scope>
    <source>
        <strain evidence="4 5">JCM 13023</strain>
    </source>
</reference>
<keyword evidence="5" id="KW-1185">Reference proteome</keyword>
<dbReference type="GO" id="GO:0016787">
    <property type="term" value="F:hydrolase activity"/>
    <property type="evidence" value="ECO:0007669"/>
    <property type="project" value="UniProtKB-KW"/>
</dbReference>
<sequence length="301" mass="31613">MRRSRSTATRTLSHTRPGVDGMDDVDTEREGDRLMDAALRIALCQVTSTADPAANLALVRGWTADAAARGARVVVFPEATMAHFGVKLAPLAEPLDGPWASEVAAIAREHGVLVVAGMFTPDGDRVRNTLLVTGPGEHRGYDKIHLYDAFGFHESTTVAGGEELVTVDVDDVRLGIATCYDVRFPGLFQQLAEAGTHAIALAASWGAGEGKREQWDLLTRARALDSGNWILACGQADPAAAGVEVNPKAPTGVGYSAVADPFGAVRAQAGAAPELVLADLDPAVAEASRRATGALANRKLR</sequence>
<dbReference type="PANTHER" id="PTHR23088">
    <property type="entry name" value="NITRILASE-RELATED"/>
    <property type="match status" value="1"/>
</dbReference>
<dbReference type="InterPro" id="IPR003010">
    <property type="entry name" value="C-N_Hydrolase"/>
</dbReference>
<dbReference type="EMBL" id="BAAALN010000006">
    <property type="protein sequence ID" value="GAA1238856.1"/>
    <property type="molecule type" value="Genomic_DNA"/>
</dbReference>
<evidence type="ECO:0000256" key="2">
    <source>
        <dbReference type="SAM" id="MobiDB-lite"/>
    </source>
</evidence>
<protein>
    <submittedName>
        <fullName evidence="4">Carbon-nitrogen hydrolase family protein</fullName>
    </submittedName>
</protein>
<comment type="similarity">
    <text evidence="1">Belongs to the carbon-nitrogen hydrolase superfamily. NIT1/NIT2 family.</text>
</comment>
<dbReference type="Pfam" id="PF00795">
    <property type="entry name" value="CN_hydrolase"/>
    <property type="match status" value="1"/>
</dbReference>
<feature type="compositionally biased region" description="Low complexity" evidence="2">
    <location>
        <begin position="1"/>
        <end position="16"/>
    </location>
</feature>
<accession>A0ABN1W7G3</accession>
<gene>
    <name evidence="4" type="ORF">GCM10009676_24320</name>
</gene>
<organism evidence="4 5">
    <name type="scientific">Prauserella halophila</name>
    <dbReference type="NCBI Taxonomy" id="185641"/>
    <lineage>
        <taxon>Bacteria</taxon>
        <taxon>Bacillati</taxon>
        <taxon>Actinomycetota</taxon>
        <taxon>Actinomycetes</taxon>
        <taxon>Pseudonocardiales</taxon>
        <taxon>Pseudonocardiaceae</taxon>
        <taxon>Prauserella</taxon>
    </lineage>
</organism>
<evidence type="ECO:0000313" key="5">
    <source>
        <dbReference type="Proteomes" id="UP001500653"/>
    </source>
</evidence>
<comment type="caution">
    <text evidence="4">The sequence shown here is derived from an EMBL/GenBank/DDBJ whole genome shotgun (WGS) entry which is preliminary data.</text>
</comment>
<keyword evidence="4" id="KW-0378">Hydrolase</keyword>
<dbReference type="Gene3D" id="3.60.110.10">
    <property type="entry name" value="Carbon-nitrogen hydrolase"/>
    <property type="match status" value="1"/>
</dbReference>
<dbReference type="InterPro" id="IPR001110">
    <property type="entry name" value="UPF0012_CS"/>
</dbReference>
<dbReference type="Proteomes" id="UP001500653">
    <property type="component" value="Unassembled WGS sequence"/>
</dbReference>
<dbReference type="CDD" id="cd07581">
    <property type="entry name" value="nitrilase_3"/>
    <property type="match status" value="1"/>
</dbReference>
<feature type="region of interest" description="Disordered" evidence="2">
    <location>
        <begin position="1"/>
        <end position="27"/>
    </location>
</feature>
<feature type="domain" description="CN hydrolase" evidence="3">
    <location>
        <begin position="39"/>
        <end position="282"/>
    </location>
</feature>
<dbReference type="PANTHER" id="PTHR23088:SF27">
    <property type="entry name" value="DEAMINATED GLUTATHIONE AMIDASE"/>
    <property type="match status" value="1"/>
</dbReference>
<dbReference type="PROSITE" id="PS01227">
    <property type="entry name" value="UPF0012"/>
    <property type="match status" value="1"/>
</dbReference>